<protein>
    <submittedName>
        <fullName evidence="5">Fumarylacetoacetate hydrolase family protein</fullName>
        <ecNumber evidence="5">3.7.-.-</ecNumber>
    </submittedName>
</protein>
<dbReference type="Gene3D" id="3.90.850.10">
    <property type="entry name" value="Fumarylacetoacetase-like, C-terminal domain"/>
    <property type="match status" value="1"/>
</dbReference>
<evidence type="ECO:0000313" key="5">
    <source>
        <dbReference type="EMBL" id="MED5052141.1"/>
    </source>
</evidence>
<comment type="caution">
    <text evidence="5">The sequence shown here is derived from an EMBL/GenBank/DDBJ whole genome shotgun (WGS) entry which is preliminary data.</text>
</comment>
<keyword evidence="5" id="KW-0378">Hydrolase</keyword>
<dbReference type="EMBL" id="JARTLI010000014">
    <property type="protein sequence ID" value="MED5052141.1"/>
    <property type="molecule type" value="Genomic_DNA"/>
</dbReference>
<reference evidence="5 6" key="1">
    <citation type="submission" date="2023-03" db="EMBL/GenBank/DDBJ databases">
        <title>Bacillus Genome Sequencing.</title>
        <authorList>
            <person name="Dunlap C."/>
        </authorList>
    </citation>
    <scope>NUCLEOTIDE SEQUENCE [LARGE SCALE GENOMIC DNA]</scope>
    <source>
        <strain evidence="5 6">NRS-38</strain>
    </source>
</reference>
<dbReference type="GO" id="GO:0044281">
    <property type="term" value="P:small molecule metabolic process"/>
    <property type="evidence" value="ECO:0007669"/>
    <property type="project" value="UniProtKB-ARBA"/>
</dbReference>
<dbReference type="RefSeq" id="WP_044746752.1">
    <property type="nucleotide sequence ID" value="NZ_JARTLI010000014.1"/>
</dbReference>
<feature type="domain" description="Fumarylacetoacetase-like C-terminal" evidence="3">
    <location>
        <begin position="56"/>
        <end position="249"/>
    </location>
</feature>
<dbReference type="Proteomes" id="UP001339962">
    <property type="component" value="Unassembled WGS sequence"/>
</dbReference>
<name>A0ABD5IXQ3_9BACL</name>
<evidence type="ECO:0000256" key="1">
    <source>
        <dbReference type="ARBA" id="ARBA00010211"/>
    </source>
</evidence>
<dbReference type="InterPro" id="IPR036663">
    <property type="entry name" value="Fumarylacetoacetase_C_sf"/>
</dbReference>
<dbReference type="Pfam" id="PF01557">
    <property type="entry name" value="FAA_hydrolase"/>
    <property type="match status" value="1"/>
</dbReference>
<organism evidence="5 6">
    <name type="scientific">Anoxybacteroides rupiense</name>
    <dbReference type="NCBI Taxonomy" id="311460"/>
    <lineage>
        <taxon>Bacteria</taxon>
        <taxon>Bacillati</taxon>
        <taxon>Bacillota</taxon>
        <taxon>Bacilli</taxon>
        <taxon>Bacillales</taxon>
        <taxon>Anoxybacillaceae</taxon>
        <taxon>Anoxybacteroides</taxon>
    </lineage>
</organism>
<gene>
    <name evidence="5" type="ORF">P9850_09775</name>
</gene>
<dbReference type="PANTHER" id="PTHR42796:SF4">
    <property type="entry name" value="FUMARYLACETOACETATE HYDROLASE DOMAIN-CONTAINING PROTEIN 2A"/>
    <property type="match status" value="1"/>
</dbReference>
<dbReference type="SUPFAM" id="SSF56529">
    <property type="entry name" value="FAH"/>
    <property type="match status" value="1"/>
</dbReference>
<evidence type="ECO:0000259" key="3">
    <source>
        <dbReference type="Pfam" id="PF01557"/>
    </source>
</evidence>
<dbReference type="InterPro" id="IPR051121">
    <property type="entry name" value="FAH"/>
</dbReference>
<dbReference type="GO" id="GO:0046872">
    <property type="term" value="F:metal ion binding"/>
    <property type="evidence" value="ECO:0007669"/>
    <property type="project" value="UniProtKB-KW"/>
</dbReference>
<dbReference type="EC" id="3.7.-.-" evidence="5"/>
<sequence length="260" mass="28684">MKFARFIANGERYTGIVTDGRIREIQGDMFGKWEYTEKTFSGHEVKLLAPLEPNQIIGIGANYVSQKQEIPDVLPEIPVFFFKPTSSVIGPEEEIIIPKGIDHVKFESELAVVIGKEAKHIPESDVLNYVFGYTVGNDVTAPQFFHQDGHWTLGKAFDTFTPLGPVIETELNPFKVSVKARLNGVEKQNSPTELMVISICKMISYLSNIMTLKPGDVILTGSPVGAEFVKPGDLIECEIAEIGTLRNPFVAAQESVQAGQ</sequence>
<dbReference type="Pfam" id="PF10370">
    <property type="entry name" value="Rv2993c-like_N"/>
    <property type="match status" value="1"/>
</dbReference>
<evidence type="ECO:0000313" key="6">
    <source>
        <dbReference type="Proteomes" id="UP001339962"/>
    </source>
</evidence>
<accession>A0ABD5IXQ3</accession>
<dbReference type="PANTHER" id="PTHR42796">
    <property type="entry name" value="FUMARYLACETOACETATE HYDROLASE DOMAIN-CONTAINING PROTEIN 2A-RELATED"/>
    <property type="match status" value="1"/>
</dbReference>
<keyword evidence="2" id="KW-0479">Metal-binding</keyword>
<dbReference type="InterPro" id="IPR018833">
    <property type="entry name" value="Rv2993c-like_N"/>
</dbReference>
<dbReference type="InterPro" id="IPR011234">
    <property type="entry name" value="Fumarylacetoacetase-like_C"/>
</dbReference>
<feature type="domain" description="Rv2993c-like N-terminal" evidence="4">
    <location>
        <begin position="1"/>
        <end position="50"/>
    </location>
</feature>
<comment type="similarity">
    <text evidence="1">Belongs to the FAH family.</text>
</comment>
<dbReference type="GO" id="GO:0016787">
    <property type="term" value="F:hydrolase activity"/>
    <property type="evidence" value="ECO:0007669"/>
    <property type="project" value="UniProtKB-KW"/>
</dbReference>
<dbReference type="AlphaFoldDB" id="A0ABD5IXQ3"/>
<proteinExistence type="inferred from homology"/>
<evidence type="ECO:0000256" key="2">
    <source>
        <dbReference type="ARBA" id="ARBA00022723"/>
    </source>
</evidence>
<evidence type="ECO:0000259" key="4">
    <source>
        <dbReference type="Pfam" id="PF10370"/>
    </source>
</evidence>
<dbReference type="Gene3D" id="2.30.30.370">
    <property type="entry name" value="FAH"/>
    <property type="match status" value="1"/>
</dbReference>